<dbReference type="CDD" id="cd04606">
    <property type="entry name" value="CBS_pair_Mg_transporter"/>
    <property type="match status" value="1"/>
</dbReference>
<evidence type="ECO:0000256" key="1">
    <source>
        <dbReference type="PROSITE-ProRule" id="PRU00703"/>
    </source>
</evidence>
<dbReference type="PANTHER" id="PTHR43773:SF1">
    <property type="entry name" value="MAGNESIUM TRANSPORTER MGTE"/>
    <property type="match status" value="1"/>
</dbReference>
<name>A0ABT8J3R1_9MICO</name>
<sequence length="416" mass="45367">MNGSTTIEHRMLSGLVRKPVRDGRGNVIGALSDIVVRLGLEGYPSVAGLVARVGSTSVFIPAADVSDLTDDGAVLSSARLDLRPFERRPGEVLLKEAVLGHRLVDVGNARLVRAYDVCLERTPTGWAATGLDVTPPNWLGRRRAGESSLRDWKGFDVLIGHAPSATLRARWKRFDGLRAAEIADLIEDATQPERDDLFQHLHEDPELEADVIEELDDDEQAKVLKSRDTADIAAVLSRMHADDVVDAVLDLPQERRQAVVDALPEPQRRDVLRLMRYQGRSAGGMMGIEYVALPASATVEQAIAAVRTARTQQPQALTTVYLTEDEQRLSGAVTLVALVQADSTSSLKDIAEAGAVSVVPSDDVVTVVTLMSDYDLLSLPVVDDADEIVGIITVDDALEEAIPDDWQQRERRRHTS</sequence>
<keyword evidence="4" id="KW-1185">Reference proteome</keyword>
<gene>
    <name evidence="3" type="ORF">P5G59_19245</name>
</gene>
<keyword evidence="1" id="KW-0129">CBS domain</keyword>
<dbReference type="RefSeq" id="WP_301220642.1">
    <property type="nucleotide sequence ID" value="NZ_JAROCB010000006.1"/>
</dbReference>
<dbReference type="SMART" id="SM00116">
    <property type="entry name" value="CBS"/>
    <property type="match status" value="1"/>
</dbReference>
<feature type="domain" description="CBS" evidence="2">
    <location>
        <begin position="350"/>
        <end position="411"/>
    </location>
</feature>
<evidence type="ECO:0000259" key="2">
    <source>
        <dbReference type="PROSITE" id="PS51371"/>
    </source>
</evidence>
<dbReference type="InterPro" id="IPR006669">
    <property type="entry name" value="MgtE_transporter"/>
</dbReference>
<dbReference type="Pfam" id="PF03448">
    <property type="entry name" value="MgtE_N"/>
    <property type="match status" value="1"/>
</dbReference>
<dbReference type="PANTHER" id="PTHR43773">
    <property type="entry name" value="MAGNESIUM TRANSPORTER MGTE"/>
    <property type="match status" value="1"/>
</dbReference>
<dbReference type="SMART" id="SM00924">
    <property type="entry name" value="MgtE_N"/>
    <property type="match status" value="1"/>
</dbReference>
<organism evidence="3 4">
    <name type="scientific">Leifsonia virtsii</name>
    <dbReference type="NCBI Taxonomy" id="3035915"/>
    <lineage>
        <taxon>Bacteria</taxon>
        <taxon>Bacillati</taxon>
        <taxon>Actinomycetota</taxon>
        <taxon>Actinomycetes</taxon>
        <taxon>Micrococcales</taxon>
        <taxon>Microbacteriaceae</taxon>
        <taxon>Leifsonia</taxon>
    </lineage>
</organism>
<dbReference type="Gene3D" id="1.25.60.10">
    <property type="entry name" value="MgtE N-terminal domain-like"/>
    <property type="match status" value="1"/>
</dbReference>
<dbReference type="InterPro" id="IPR000644">
    <property type="entry name" value="CBS_dom"/>
</dbReference>
<dbReference type="InterPro" id="IPR006668">
    <property type="entry name" value="Mg_transptr_MgtE_intracell_dom"/>
</dbReference>
<protein>
    <submittedName>
        <fullName evidence="3">CBS domain-containing protein</fullName>
    </submittedName>
</protein>
<reference evidence="3" key="1">
    <citation type="submission" date="2023-03" db="EMBL/GenBank/DDBJ databases">
        <title>MT1 and MT2 Draft Genomes of Novel Species.</title>
        <authorList>
            <person name="Venkateswaran K."/>
        </authorList>
    </citation>
    <scope>NUCLEOTIDE SEQUENCE</scope>
    <source>
        <strain evidence="3">F6_8S_P_1A</strain>
    </source>
</reference>
<dbReference type="Gene3D" id="3.10.580.10">
    <property type="entry name" value="CBS-domain"/>
    <property type="match status" value="1"/>
</dbReference>
<evidence type="ECO:0000313" key="4">
    <source>
        <dbReference type="Proteomes" id="UP001174210"/>
    </source>
</evidence>
<dbReference type="Pfam" id="PF00571">
    <property type="entry name" value="CBS"/>
    <property type="match status" value="1"/>
</dbReference>
<accession>A0ABT8J3R1</accession>
<dbReference type="EMBL" id="JAROCB010000006">
    <property type="protein sequence ID" value="MDN4599296.1"/>
    <property type="molecule type" value="Genomic_DNA"/>
</dbReference>
<dbReference type="PROSITE" id="PS51371">
    <property type="entry name" value="CBS"/>
    <property type="match status" value="1"/>
</dbReference>
<dbReference type="Proteomes" id="UP001174210">
    <property type="component" value="Unassembled WGS sequence"/>
</dbReference>
<dbReference type="SUPFAM" id="SSF54631">
    <property type="entry name" value="CBS-domain pair"/>
    <property type="match status" value="1"/>
</dbReference>
<evidence type="ECO:0000313" key="3">
    <source>
        <dbReference type="EMBL" id="MDN4599296.1"/>
    </source>
</evidence>
<proteinExistence type="predicted"/>
<comment type="caution">
    <text evidence="3">The sequence shown here is derived from an EMBL/GenBank/DDBJ whole genome shotgun (WGS) entry which is preliminary data.</text>
</comment>
<dbReference type="InterPro" id="IPR038076">
    <property type="entry name" value="MgtE_N_sf"/>
</dbReference>
<dbReference type="SUPFAM" id="SSF158791">
    <property type="entry name" value="MgtE N-terminal domain-like"/>
    <property type="match status" value="1"/>
</dbReference>
<dbReference type="InterPro" id="IPR046342">
    <property type="entry name" value="CBS_dom_sf"/>
</dbReference>